<feature type="region of interest" description="Disordered" evidence="1">
    <location>
        <begin position="1"/>
        <end position="45"/>
    </location>
</feature>
<protein>
    <recommendedName>
        <fullName evidence="2">DNA methylase adenine-specific domain-containing protein</fullName>
    </recommendedName>
</protein>
<dbReference type="InterPro" id="IPR029063">
    <property type="entry name" value="SAM-dependent_MTases_sf"/>
</dbReference>
<keyword evidence="4" id="KW-1185">Reference proteome</keyword>
<name>A0A646KT91_STRJU</name>
<feature type="domain" description="DNA methylase adenine-specific" evidence="2">
    <location>
        <begin position="198"/>
        <end position="303"/>
    </location>
</feature>
<dbReference type="InterPro" id="IPR003356">
    <property type="entry name" value="DNA_methylase_A-5"/>
</dbReference>
<gene>
    <name evidence="3" type="ORF">FF041_36790</name>
</gene>
<evidence type="ECO:0000313" key="3">
    <source>
        <dbReference type="EMBL" id="MQT05455.1"/>
    </source>
</evidence>
<evidence type="ECO:0000259" key="2">
    <source>
        <dbReference type="Pfam" id="PF02384"/>
    </source>
</evidence>
<dbReference type="AlphaFoldDB" id="A0A646KT91"/>
<organism evidence="3 4">
    <name type="scientific">Streptomyces jumonjinensis</name>
    <dbReference type="NCBI Taxonomy" id="1945"/>
    <lineage>
        <taxon>Bacteria</taxon>
        <taxon>Bacillati</taxon>
        <taxon>Actinomycetota</taxon>
        <taxon>Actinomycetes</taxon>
        <taxon>Kitasatosporales</taxon>
        <taxon>Streptomycetaceae</taxon>
        <taxon>Streptomyces</taxon>
    </lineage>
</organism>
<dbReference type="Gene3D" id="3.40.50.150">
    <property type="entry name" value="Vaccinia Virus protein VP39"/>
    <property type="match status" value="1"/>
</dbReference>
<reference evidence="3 4" key="1">
    <citation type="submission" date="2019-05" db="EMBL/GenBank/DDBJ databases">
        <title>Comparative genomics and metabolomics analyses of clavulanic acid producing Streptomyces species provides insight into specialized metabolism and evolution of beta-lactam biosynthetic gene clusters.</title>
        <authorList>
            <person name="Moore M.A."/>
            <person name="Cruz-Morales P."/>
            <person name="Barona Gomez F."/>
            <person name="Kapil T."/>
        </authorList>
    </citation>
    <scope>NUCLEOTIDE SEQUENCE [LARGE SCALE GENOMIC DNA]</scope>
    <source>
        <strain evidence="3 4">NRRL 5741</strain>
    </source>
</reference>
<dbReference type="GO" id="GO:0003677">
    <property type="term" value="F:DNA binding"/>
    <property type="evidence" value="ECO:0007669"/>
    <property type="project" value="InterPro"/>
</dbReference>
<sequence length="345" mass="37786">MCARRKDSPVVTDDFLPRAATTAAARPAPSWAKKPPPKSKARATGKITARRYAAPRDPHQHARKIADNVLDAWYQNFGGGSSIDVPLGTVGGLSLLRNLPGLADWVLNLQPEELPKLLKEIYLGHWVKRPDLINRAIRLHDWAWNPDPGKQQLRAVHAVTRAAINTGLLELTGHDDPRQCSEADVLSPLLTGLRHKSDKKWRGEYHTPACVTDLMANILVDKDFAQPGKSFCEPAIGSGTIFRSVAQRLRDLGLNTHDFGWYGNDIDSLSAGCAAVNAIIWDLGPRCLIGCADSLAPDDHYAKTRTEAADAFEERDKYMGAASSIVAFRRAFDLVDQLTSQASAA</sequence>
<dbReference type="Pfam" id="PF02384">
    <property type="entry name" value="N6_Mtase"/>
    <property type="match status" value="1"/>
</dbReference>
<evidence type="ECO:0000313" key="4">
    <source>
        <dbReference type="Proteomes" id="UP000419138"/>
    </source>
</evidence>
<dbReference type="Proteomes" id="UP000419138">
    <property type="component" value="Unassembled WGS sequence"/>
</dbReference>
<comment type="caution">
    <text evidence="3">The sequence shown here is derived from an EMBL/GenBank/DDBJ whole genome shotgun (WGS) entry which is preliminary data.</text>
</comment>
<dbReference type="SUPFAM" id="SSF53335">
    <property type="entry name" value="S-adenosyl-L-methionine-dependent methyltransferases"/>
    <property type="match status" value="1"/>
</dbReference>
<dbReference type="OrthoDB" id="3618637at2"/>
<feature type="compositionally biased region" description="Low complexity" evidence="1">
    <location>
        <begin position="17"/>
        <end position="33"/>
    </location>
</feature>
<dbReference type="EMBL" id="VCLA01000201">
    <property type="protein sequence ID" value="MQT05455.1"/>
    <property type="molecule type" value="Genomic_DNA"/>
</dbReference>
<proteinExistence type="predicted"/>
<evidence type="ECO:0000256" key="1">
    <source>
        <dbReference type="SAM" id="MobiDB-lite"/>
    </source>
</evidence>
<accession>A0A646KT91</accession>
<dbReference type="GO" id="GO:0008170">
    <property type="term" value="F:N-methyltransferase activity"/>
    <property type="evidence" value="ECO:0007669"/>
    <property type="project" value="InterPro"/>
</dbReference>